<protein>
    <submittedName>
        <fullName evidence="1">Adenosylcobinamide kinase/adenosylcobinamide-phosphate guanylyltransferase</fullName>
    </submittedName>
</protein>
<dbReference type="UniPathway" id="UPA00148">
    <property type="reaction ID" value="UER00236"/>
</dbReference>
<dbReference type="InterPro" id="IPR003203">
    <property type="entry name" value="CobU/CobP"/>
</dbReference>
<dbReference type="GO" id="GO:0016779">
    <property type="term" value="F:nucleotidyltransferase activity"/>
    <property type="evidence" value="ECO:0007669"/>
    <property type="project" value="UniProtKB-KW"/>
</dbReference>
<dbReference type="AlphaFoldDB" id="A0A6N3FEH0"/>
<dbReference type="RefSeq" id="WP_156627098.1">
    <property type="nucleotide sequence ID" value="NZ_CACRTO010000037.1"/>
</dbReference>
<organism evidence="1">
    <name type="scientific">Clostridium tertium</name>
    <dbReference type="NCBI Taxonomy" id="1559"/>
    <lineage>
        <taxon>Bacteria</taxon>
        <taxon>Bacillati</taxon>
        <taxon>Bacillota</taxon>
        <taxon>Clostridia</taxon>
        <taxon>Eubacteriales</taxon>
        <taxon>Clostridiaceae</taxon>
        <taxon>Clostridium</taxon>
    </lineage>
</organism>
<keyword evidence="1" id="KW-0418">Kinase</keyword>
<sequence>MILVFGGAYSGKLNFVLEKYNLNKKDIITINEEVDNLEINASKKVIYKLHNLTYKYALDNKDIVKYFRENISLFKDKIIICDDISEGIVPLKKEDRVWRETTGKLLQEISKEANEVYRLFCGIPMVIKK</sequence>
<dbReference type="Gene3D" id="3.40.50.300">
    <property type="entry name" value="P-loop containing nucleotide triphosphate hydrolases"/>
    <property type="match status" value="1"/>
</dbReference>
<dbReference type="GO" id="GO:0009236">
    <property type="term" value="P:cobalamin biosynthetic process"/>
    <property type="evidence" value="ECO:0007669"/>
    <property type="project" value="UniProtKB-UniPathway"/>
</dbReference>
<evidence type="ECO:0000313" key="1">
    <source>
        <dbReference type="EMBL" id="VYU50350.1"/>
    </source>
</evidence>
<name>A0A6N3FEH0_9CLOT</name>
<reference evidence="1" key="1">
    <citation type="submission" date="2019-11" db="EMBL/GenBank/DDBJ databases">
        <authorList>
            <person name="Feng L."/>
        </authorList>
    </citation>
    <scope>NUCLEOTIDE SEQUENCE</scope>
    <source>
        <strain evidence="1">CTertiumLFYP3</strain>
    </source>
</reference>
<gene>
    <name evidence="1" type="ORF">CTLFYP3_02642</name>
</gene>
<dbReference type="Pfam" id="PF02283">
    <property type="entry name" value="CobU"/>
    <property type="match status" value="1"/>
</dbReference>
<accession>A0A6N3FEH0</accession>
<dbReference type="GO" id="GO:0000166">
    <property type="term" value="F:nucleotide binding"/>
    <property type="evidence" value="ECO:0007669"/>
    <property type="project" value="InterPro"/>
</dbReference>
<dbReference type="EMBL" id="CACRTO010000037">
    <property type="protein sequence ID" value="VYU50350.1"/>
    <property type="molecule type" value="Genomic_DNA"/>
</dbReference>
<dbReference type="GO" id="GO:0043752">
    <property type="term" value="F:adenosylcobinamide kinase activity"/>
    <property type="evidence" value="ECO:0007669"/>
    <property type="project" value="InterPro"/>
</dbReference>
<dbReference type="SUPFAM" id="SSF52540">
    <property type="entry name" value="P-loop containing nucleoside triphosphate hydrolases"/>
    <property type="match status" value="1"/>
</dbReference>
<keyword evidence="1" id="KW-0808">Transferase</keyword>
<keyword evidence="1" id="KW-0548">Nucleotidyltransferase</keyword>
<proteinExistence type="predicted"/>
<dbReference type="InterPro" id="IPR027417">
    <property type="entry name" value="P-loop_NTPase"/>
</dbReference>